<comment type="caution">
    <text evidence="3">The sequence shown here is derived from an EMBL/GenBank/DDBJ whole genome shotgun (WGS) entry which is preliminary data.</text>
</comment>
<keyword evidence="1" id="KW-0862">Zinc</keyword>
<dbReference type="EMBL" id="WPNZ01000038">
    <property type="protein sequence ID" value="MVO90766.1"/>
    <property type="molecule type" value="Genomic_DNA"/>
</dbReference>
<keyword evidence="4" id="KW-1185">Reference proteome</keyword>
<evidence type="ECO:0000313" key="4">
    <source>
        <dbReference type="Proteomes" id="UP000483802"/>
    </source>
</evidence>
<sequence>MTTATAVVLPAQLRHEAAAVSARLADALREPPPSDTDGDLSPSSPRWRGQSLSKGAAGVAVLHGLRARAGLGGTETVHAWLQAATREPLSAGGGAGLWYGATAVAFGMLEAAPGRYERELQQLDLAVARLVRARLQVAHTRIDAGAQPPLSEFDLVRGMAGLGAYLLRRKVNGSLLRQVLEYMVRLTEPVPARDDAEGSVPGWWTGDVPSGWDRVAVEGGHADLGMAHGIAGPLALVALAARAGITVDGHAEAIEKITAWLEAWRQDSPAGPWWPERVTSVDVRAGRSAQEGARRPSWCYGTPGIARALQLATIATDDHCRQERAEDALARCLAAPVQLARLSDPAVCHGWAGVFATARHAAADARSGALADHLPHLLTALLESAEGGRLADDQIGLIEGRAGIAAVLHSAATGTGGWETCLLIN</sequence>
<dbReference type="SUPFAM" id="SSF158745">
    <property type="entry name" value="LanC-like"/>
    <property type="match status" value="1"/>
</dbReference>
<evidence type="ECO:0000256" key="2">
    <source>
        <dbReference type="SAM" id="MobiDB-lite"/>
    </source>
</evidence>
<name>A0A6L6XAD9_9ACTN</name>
<feature type="binding site" evidence="1">
    <location>
        <position position="299"/>
    </location>
    <ligand>
        <name>Zn(2+)</name>
        <dbReference type="ChEBI" id="CHEBI:29105"/>
    </ligand>
</feature>
<dbReference type="AlphaFoldDB" id="A0A6L6XAD9"/>
<feature type="binding site" evidence="1">
    <location>
        <position position="349"/>
    </location>
    <ligand>
        <name>Zn(2+)</name>
        <dbReference type="ChEBI" id="CHEBI:29105"/>
    </ligand>
</feature>
<dbReference type="GO" id="GO:0046872">
    <property type="term" value="F:metal ion binding"/>
    <property type="evidence" value="ECO:0007669"/>
    <property type="project" value="UniProtKB-KW"/>
</dbReference>
<protein>
    <submittedName>
        <fullName evidence="3">Lanthionine synthetase</fullName>
    </submittedName>
</protein>
<feature type="region of interest" description="Disordered" evidence="2">
    <location>
        <begin position="28"/>
        <end position="51"/>
    </location>
</feature>
<dbReference type="PRINTS" id="PR01955">
    <property type="entry name" value="LANCFRANKIA"/>
</dbReference>
<dbReference type="InterPro" id="IPR033889">
    <property type="entry name" value="LanC"/>
</dbReference>
<proteinExistence type="predicted"/>
<dbReference type="GO" id="GO:0031179">
    <property type="term" value="P:peptide modification"/>
    <property type="evidence" value="ECO:0007669"/>
    <property type="project" value="InterPro"/>
</dbReference>
<dbReference type="SMART" id="SM01260">
    <property type="entry name" value="LANC_like"/>
    <property type="match status" value="1"/>
</dbReference>
<dbReference type="CDD" id="cd04793">
    <property type="entry name" value="LanC"/>
    <property type="match status" value="1"/>
</dbReference>
<dbReference type="PRINTS" id="PR01950">
    <property type="entry name" value="LANCSUPER"/>
</dbReference>
<reference evidence="3 4" key="1">
    <citation type="submission" date="2019-11" db="EMBL/GenBank/DDBJ databases">
        <title>Streptomyces typhae sp. nov., a novel endophytic actinomycete isolated from the root of cattail pollen (Typha angustifolia L.).</title>
        <authorList>
            <person name="Peng C."/>
        </authorList>
    </citation>
    <scope>NUCLEOTIDE SEQUENCE [LARGE SCALE GENOMIC DNA]</scope>
    <source>
        <strain evidence="4">p1417</strain>
    </source>
</reference>
<evidence type="ECO:0000256" key="1">
    <source>
        <dbReference type="PIRSR" id="PIRSR607822-1"/>
    </source>
</evidence>
<dbReference type="Gene3D" id="1.50.10.20">
    <property type="match status" value="1"/>
</dbReference>
<feature type="binding site" evidence="1">
    <location>
        <position position="348"/>
    </location>
    <ligand>
        <name>Zn(2+)</name>
        <dbReference type="ChEBI" id="CHEBI:29105"/>
    </ligand>
</feature>
<dbReference type="Proteomes" id="UP000483802">
    <property type="component" value="Unassembled WGS sequence"/>
</dbReference>
<accession>A0A6L6XAD9</accession>
<organism evidence="3 4">
    <name type="scientific">Streptomyces typhae</name>
    <dbReference type="NCBI Taxonomy" id="2681492"/>
    <lineage>
        <taxon>Bacteria</taxon>
        <taxon>Bacillati</taxon>
        <taxon>Actinomycetota</taxon>
        <taxon>Actinomycetes</taxon>
        <taxon>Kitasatosporales</taxon>
        <taxon>Streptomycetaceae</taxon>
        <taxon>Streptomyces</taxon>
    </lineage>
</organism>
<gene>
    <name evidence="3" type="ORF">GPA10_40020</name>
</gene>
<dbReference type="InterPro" id="IPR007822">
    <property type="entry name" value="LANC-like"/>
</dbReference>
<dbReference type="RefSeq" id="WP_157169713.1">
    <property type="nucleotide sequence ID" value="NZ_WPNZ01000038.1"/>
</dbReference>
<dbReference type="Pfam" id="PF05147">
    <property type="entry name" value="LANC_like"/>
    <property type="match status" value="1"/>
</dbReference>
<keyword evidence="1" id="KW-0479">Metal-binding</keyword>
<evidence type="ECO:0000313" key="3">
    <source>
        <dbReference type="EMBL" id="MVO90766.1"/>
    </source>
</evidence>